<evidence type="ECO:0000256" key="1">
    <source>
        <dbReference type="SAM" id="MobiDB-lite"/>
    </source>
</evidence>
<protein>
    <submittedName>
        <fullName evidence="3">Uncharacterized protein</fullName>
    </submittedName>
</protein>
<dbReference type="PANTHER" id="PTHR35896">
    <property type="entry name" value="IG-LIKE DOMAIN-CONTAINING PROTEIN"/>
    <property type="match status" value="1"/>
</dbReference>
<dbReference type="AlphaFoldDB" id="A0A9P8RQ79"/>
<evidence type="ECO:0000256" key="2">
    <source>
        <dbReference type="SAM" id="Phobius"/>
    </source>
</evidence>
<evidence type="ECO:0000313" key="3">
    <source>
        <dbReference type="EMBL" id="KAH0559381.1"/>
    </source>
</evidence>
<dbReference type="InterPro" id="IPR053008">
    <property type="entry name" value="Phomopsin_biosynth_assoc"/>
</dbReference>
<accession>A0A9P8RQ79</accession>
<dbReference type="EMBL" id="JAGHQM010000611">
    <property type="protein sequence ID" value="KAH0559381.1"/>
    <property type="molecule type" value="Genomic_DNA"/>
</dbReference>
<keyword evidence="2" id="KW-1133">Transmembrane helix</keyword>
<feature type="transmembrane region" description="Helical" evidence="2">
    <location>
        <begin position="61"/>
        <end position="81"/>
    </location>
</feature>
<feature type="region of interest" description="Disordered" evidence="1">
    <location>
        <begin position="24"/>
        <end position="44"/>
    </location>
</feature>
<proteinExistence type="predicted"/>
<keyword evidence="4" id="KW-1185">Reference proteome</keyword>
<sequence length="251" mass="28391">MVQLPSFLSSVLPKRVEDSYAALSHDENSDDTVPQSHNEKRADPAAGEIRTAEYQGLLKQCFIYISLSILFIIACTTIIVATGTAKCRSPSTTAPAAIPQPILNIPHAAPTKAPIDCGKNAETARKRGCHFDIISFTWLRHECFDRELTEQFSREKKWQWSLDSNGTSLVSEEQMRNGDVEVGWVTWEYHLTHCLYTWKKLIRAVEKRAPIDGYIANINHTSHCSKLLLARGGKMEAWNSEFFVQYPLCYL</sequence>
<keyword evidence="2" id="KW-0812">Transmembrane</keyword>
<name>A0A9P8RQ79_9PEZI</name>
<reference evidence="3" key="1">
    <citation type="submission" date="2021-03" db="EMBL/GenBank/DDBJ databases">
        <title>Comparative genomics and phylogenomic investigation of the class Geoglossomycetes provide insights into ecological specialization and systematics.</title>
        <authorList>
            <person name="Melie T."/>
            <person name="Pirro S."/>
            <person name="Miller A.N."/>
            <person name="Quandt A."/>
        </authorList>
    </citation>
    <scope>NUCLEOTIDE SEQUENCE</scope>
    <source>
        <strain evidence="3">CAQ_001_2017</strain>
    </source>
</reference>
<comment type="caution">
    <text evidence="3">The sequence shown here is derived from an EMBL/GenBank/DDBJ whole genome shotgun (WGS) entry which is preliminary data.</text>
</comment>
<dbReference type="Proteomes" id="UP000750711">
    <property type="component" value="Unassembled WGS sequence"/>
</dbReference>
<keyword evidence="2" id="KW-0472">Membrane</keyword>
<dbReference type="PANTHER" id="PTHR35896:SF3">
    <property type="entry name" value="MAJOR FACILITATOR SUPERFAMILY TRANSPORTER"/>
    <property type="match status" value="1"/>
</dbReference>
<gene>
    <name evidence="3" type="ORF">GP486_004105</name>
</gene>
<evidence type="ECO:0000313" key="4">
    <source>
        <dbReference type="Proteomes" id="UP000750711"/>
    </source>
</evidence>
<organism evidence="3 4">
    <name type="scientific">Trichoglossum hirsutum</name>
    <dbReference type="NCBI Taxonomy" id="265104"/>
    <lineage>
        <taxon>Eukaryota</taxon>
        <taxon>Fungi</taxon>
        <taxon>Dikarya</taxon>
        <taxon>Ascomycota</taxon>
        <taxon>Pezizomycotina</taxon>
        <taxon>Geoglossomycetes</taxon>
        <taxon>Geoglossales</taxon>
        <taxon>Geoglossaceae</taxon>
        <taxon>Trichoglossum</taxon>
    </lineage>
</organism>